<evidence type="ECO:0000313" key="3">
    <source>
        <dbReference type="Proteomes" id="UP000053235"/>
    </source>
</evidence>
<evidence type="ECO:0000256" key="1">
    <source>
        <dbReference type="SAM" id="MobiDB-lite"/>
    </source>
</evidence>
<dbReference type="STRING" id="388408.LAX5112_02497"/>
<reference evidence="3" key="1">
    <citation type="submission" date="2015-07" db="EMBL/GenBank/DDBJ databases">
        <authorList>
            <person name="Rodrigo-Torres Lidia"/>
            <person name="Arahal R.David."/>
        </authorList>
    </citation>
    <scope>NUCLEOTIDE SEQUENCE [LARGE SCALE GENOMIC DNA]</scope>
    <source>
        <strain evidence="3">CECT 5112</strain>
    </source>
</reference>
<keyword evidence="3" id="KW-1185">Reference proteome</keyword>
<feature type="region of interest" description="Disordered" evidence="1">
    <location>
        <begin position="95"/>
        <end position="128"/>
    </location>
</feature>
<organism evidence="2 3">
    <name type="scientific">Roseibium alexandrii</name>
    <dbReference type="NCBI Taxonomy" id="388408"/>
    <lineage>
        <taxon>Bacteria</taxon>
        <taxon>Pseudomonadati</taxon>
        <taxon>Pseudomonadota</taxon>
        <taxon>Alphaproteobacteria</taxon>
        <taxon>Hyphomicrobiales</taxon>
        <taxon>Stappiaceae</taxon>
        <taxon>Roseibium</taxon>
    </lineage>
</organism>
<accession>A0A0M7A5J8</accession>
<protein>
    <submittedName>
        <fullName evidence="2">Uncharacterized protein</fullName>
    </submittedName>
</protein>
<dbReference type="OrthoDB" id="7679307at2"/>
<dbReference type="Proteomes" id="UP000053235">
    <property type="component" value="Unassembled WGS sequence"/>
</dbReference>
<dbReference type="RefSeq" id="WP_144432134.1">
    <property type="nucleotide sequence ID" value="NZ_CXWD01000008.1"/>
</dbReference>
<dbReference type="EMBL" id="CXWD01000008">
    <property type="protein sequence ID" value="CTQ70405.1"/>
    <property type="molecule type" value="Genomic_DNA"/>
</dbReference>
<dbReference type="AlphaFoldDB" id="A0A0M7A5J8"/>
<name>A0A0M7A5J8_9HYPH</name>
<evidence type="ECO:0000313" key="2">
    <source>
        <dbReference type="EMBL" id="CTQ70405.1"/>
    </source>
</evidence>
<gene>
    <name evidence="2" type="ORF">LAX5112_02497</name>
</gene>
<proteinExistence type="predicted"/>
<sequence>MSTLRILRQERTPLVALTALAFAFRLILITLGTALAPTASIASDGLTSLCLTSELDPSSQGAHDPITCTCATSCPHGCAAGPCLAPAQIERFSADDPTGLNTPHRAQQAPHLSIGKSGPIRAPPVLRV</sequence>